<dbReference type="EMBL" id="GBXM01065239">
    <property type="protein sequence ID" value="JAH43338.1"/>
    <property type="molecule type" value="Transcribed_RNA"/>
</dbReference>
<sequence>MTTFFSYEFIHNIAQPLMPYCLITLEMYVNILQNFAQSCLGYIMNGHF</sequence>
<reference evidence="1" key="2">
    <citation type="journal article" date="2015" name="Fish Shellfish Immunol.">
        <title>Early steps in the European eel (Anguilla anguilla)-Vibrio vulnificus interaction in the gills: Role of the RtxA13 toxin.</title>
        <authorList>
            <person name="Callol A."/>
            <person name="Pajuelo D."/>
            <person name="Ebbesson L."/>
            <person name="Teles M."/>
            <person name="MacKenzie S."/>
            <person name="Amaro C."/>
        </authorList>
    </citation>
    <scope>NUCLEOTIDE SEQUENCE</scope>
</reference>
<proteinExistence type="predicted"/>
<dbReference type="AlphaFoldDB" id="A0A0E9SS62"/>
<protein>
    <submittedName>
        <fullName evidence="1">Uncharacterized protein</fullName>
    </submittedName>
</protein>
<reference evidence="1" key="1">
    <citation type="submission" date="2014-11" db="EMBL/GenBank/DDBJ databases">
        <authorList>
            <person name="Amaro Gonzalez C."/>
        </authorList>
    </citation>
    <scope>NUCLEOTIDE SEQUENCE</scope>
</reference>
<organism evidence="1">
    <name type="scientific">Anguilla anguilla</name>
    <name type="common">European freshwater eel</name>
    <name type="synonym">Muraena anguilla</name>
    <dbReference type="NCBI Taxonomy" id="7936"/>
    <lineage>
        <taxon>Eukaryota</taxon>
        <taxon>Metazoa</taxon>
        <taxon>Chordata</taxon>
        <taxon>Craniata</taxon>
        <taxon>Vertebrata</taxon>
        <taxon>Euteleostomi</taxon>
        <taxon>Actinopterygii</taxon>
        <taxon>Neopterygii</taxon>
        <taxon>Teleostei</taxon>
        <taxon>Anguilliformes</taxon>
        <taxon>Anguillidae</taxon>
        <taxon>Anguilla</taxon>
    </lineage>
</organism>
<evidence type="ECO:0000313" key="1">
    <source>
        <dbReference type="EMBL" id="JAH43338.1"/>
    </source>
</evidence>
<name>A0A0E9SS62_ANGAN</name>
<accession>A0A0E9SS62</accession>